<reference evidence="1 2" key="2">
    <citation type="submission" date="2007-05" db="EMBL/GenBank/DDBJ databases">
        <title>Draft genome sequence of Bifidobacterium adolescentis (L2-32).</title>
        <authorList>
            <person name="Sudarsanam P."/>
            <person name="Ley R."/>
            <person name="Guruge J."/>
            <person name="Turnbaugh P.J."/>
            <person name="Mahowald M."/>
            <person name="Liep D."/>
            <person name="Gordon J."/>
        </authorList>
    </citation>
    <scope>NUCLEOTIDE SEQUENCE [LARGE SCALE GENOMIC DNA]</scope>
    <source>
        <strain evidence="1 2">L2-32</strain>
    </source>
</reference>
<comment type="caution">
    <text evidence="1">The sequence shown here is derived from an EMBL/GenBank/DDBJ whole genome shotgun (WGS) entry which is preliminary data.</text>
</comment>
<evidence type="ECO:0000313" key="1">
    <source>
        <dbReference type="EMBL" id="EDN83030.1"/>
    </source>
</evidence>
<dbReference type="HOGENOM" id="CLU_3149950_0_0_11"/>
<sequence length="48" mass="5420">MGRRPSVVFCIAGQAVRALREEALERLAQRMPDFGIRSVQTTTEQTKD</sequence>
<reference evidence="1 2" key="1">
    <citation type="submission" date="2007-04" db="EMBL/GenBank/DDBJ databases">
        <authorList>
            <person name="Fulton L."/>
            <person name="Clifton S."/>
            <person name="Fulton B."/>
            <person name="Xu J."/>
            <person name="Minx P."/>
            <person name="Pepin K.H."/>
            <person name="Johnson M."/>
            <person name="Thiruvilangam P."/>
            <person name="Bhonagiri V."/>
            <person name="Nash W.E."/>
            <person name="Mardis E.R."/>
            <person name="Wilson R.K."/>
        </authorList>
    </citation>
    <scope>NUCLEOTIDE SEQUENCE [LARGE SCALE GENOMIC DNA]</scope>
    <source>
        <strain evidence="1 2">L2-32</strain>
    </source>
</reference>
<evidence type="ECO:0000313" key="2">
    <source>
        <dbReference type="Proteomes" id="UP000003773"/>
    </source>
</evidence>
<accession>A7A642</accession>
<protein>
    <submittedName>
        <fullName evidence="1">Uncharacterized protein</fullName>
    </submittedName>
</protein>
<proteinExistence type="predicted"/>
<name>A7A642_BIFAD</name>
<gene>
    <name evidence="1" type="ORF">BIFADO_01320</name>
</gene>
<dbReference type="AlphaFoldDB" id="A7A642"/>
<organism evidence="1 2">
    <name type="scientific">Bifidobacterium adolescentis L2-32</name>
    <dbReference type="NCBI Taxonomy" id="411481"/>
    <lineage>
        <taxon>Bacteria</taxon>
        <taxon>Bacillati</taxon>
        <taxon>Actinomycetota</taxon>
        <taxon>Actinomycetes</taxon>
        <taxon>Bifidobacteriales</taxon>
        <taxon>Bifidobacteriaceae</taxon>
        <taxon>Bifidobacterium</taxon>
    </lineage>
</organism>
<dbReference type="EMBL" id="AAXD02000028">
    <property type="protein sequence ID" value="EDN83030.1"/>
    <property type="molecule type" value="Genomic_DNA"/>
</dbReference>
<dbReference type="Proteomes" id="UP000003773">
    <property type="component" value="Unassembled WGS sequence"/>
</dbReference>